<dbReference type="eggNOG" id="COG1024">
    <property type="taxonomic scope" value="Bacteria"/>
</dbReference>
<dbReference type="CDD" id="cd06558">
    <property type="entry name" value="crotonase-like"/>
    <property type="match status" value="1"/>
</dbReference>
<evidence type="ECO:0000256" key="2">
    <source>
        <dbReference type="RuleBase" id="RU003707"/>
    </source>
</evidence>
<dbReference type="InterPro" id="IPR018376">
    <property type="entry name" value="Enoyl-CoA_hyd/isom_CS"/>
</dbReference>
<evidence type="ECO:0000256" key="1">
    <source>
        <dbReference type="ARBA" id="ARBA00005254"/>
    </source>
</evidence>
<dbReference type="InterPro" id="IPR029045">
    <property type="entry name" value="ClpP/crotonase-like_dom_sf"/>
</dbReference>
<dbReference type="HOGENOM" id="CLU_009834_7_6_5"/>
<comment type="similarity">
    <text evidence="1 2">Belongs to the enoyl-CoA hydratase/isomerase family.</text>
</comment>
<dbReference type="SUPFAM" id="SSF52096">
    <property type="entry name" value="ClpP/crotonase"/>
    <property type="match status" value="1"/>
</dbReference>
<keyword evidence="3" id="KW-0413">Isomerase</keyword>
<dbReference type="GO" id="GO:0016853">
    <property type="term" value="F:isomerase activity"/>
    <property type="evidence" value="ECO:0007669"/>
    <property type="project" value="UniProtKB-KW"/>
</dbReference>
<dbReference type="GO" id="GO:0006635">
    <property type="term" value="P:fatty acid beta-oxidation"/>
    <property type="evidence" value="ECO:0007669"/>
    <property type="project" value="TreeGrafter"/>
</dbReference>
<protein>
    <submittedName>
        <fullName evidence="3">Enoyl-CoA hydratase/isomerase</fullName>
    </submittedName>
</protein>
<dbReference type="OrthoDB" id="9777711at2"/>
<gene>
    <name evidence="3" type="ordered locus">Meso_4474</name>
</gene>
<dbReference type="Pfam" id="PF00378">
    <property type="entry name" value="ECH_1"/>
    <property type="match status" value="1"/>
</dbReference>
<reference evidence="3" key="1">
    <citation type="submission" date="2006-06" db="EMBL/GenBank/DDBJ databases">
        <title>Complete sequence of Plasmid 2 of Chelativorans sp. BNC1.</title>
        <authorList>
            <consortium name="US DOE Joint Genome Institute"/>
            <person name="Copeland A."/>
            <person name="Lucas S."/>
            <person name="Lapidus A."/>
            <person name="Barry K."/>
            <person name="Detter J.C."/>
            <person name="Glavina del Rio T."/>
            <person name="Hammon N."/>
            <person name="Israni S."/>
            <person name="Dalin E."/>
            <person name="Tice H."/>
            <person name="Pitluck S."/>
            <person name="Chertkov O."/>
            <person name="Brettin T."/>
            <person name="Bruce D."/>
            <person name="Han C."/>
            <person name="Tapia R."/>
            <person name="Gilna P."/>
            <person name="Schmutz J."/>
            <person name="Larimer F."/>
            <person name="Land M."/>
            <person name="Hauser L."/>
            <person name="Kyrpides N."/>
            <person name="Mikhailova N."/>
            <person name="Richardson P."/>
        </authorList>
    </citation>
    <scope>NUCLEOTIDE SEQUENCE</scope>
    <source>
        <strain evidence="3">BNC1</strain>
        <plasmid evidence="3">2</plasmid>
    </source>
</reference>
<dbReference type="KEGG" id="mes:Meso_4474"/>
<dbReference type="InterPro" id="IPR001753">
    <property type="entry name" value="Enoyl-CoA_hydra/iso"/>
</dbReference>
<proteinExistence type="inferred from homology"/>
<dbReference type="PANTHER" id="PTHR11941:SF54">
    <property type="entry name" value="ENOYL-COA HYDRATASE, MITOCHONDRIAL"/>
    <property type="match status" value="1"/>
</dbReference>
<evidence type="ECO:0000313" key="3">
    <source>
        <dbReference type="EMBL" id="ABG65502.1"/>
    </source>
</evidence>
<dbReference type="PROSITE" id="PS00166">
    <property type="entry name" value="ENOYL_COA_HYDRATASE"/>
    <property type="match status" value="1"/>
</dbReference>
<sequence length="257" mass="27588">MLVDIERRGHVAIVYLNDEKRKNALSTVLVTDAMAAISESCKGPDPARALVLANHGTDFCAGADIRDMLDTGWLESEPRSHGETPTPVDLFKLIDADPRPVVAAVRGLVLGGGVELATVCDLVLAAPQTTFRLPEIGLGVLPNTALARLPAIIGRRRTAELILSRRAWSAEEAERFGFVTAIAPEEELLERAVALAAAIVKGAPPAAIGGVKSALRTADWDSIDGILGLMNGAEWREGTSAFVQKRKPDYEDFWSKE</sequence>
<dbReference type="AlphaFoldDB" id="Q11AS3"/>
<keyword evidence="3" id="KW-0614">Plasmid</keyword>
<name>Q11AS3_CHESB</name>
<accession>Q11AS3</accession>
<dbReference type="PANTHER" id="PTHR11941">
    <property type="entry name" value="ENOYL-COA HYDRATASE-RELATED"/>
    <property type="match status" value="1"/>
</dbReference>
<geneLocation type="plasmid" evidence="3">
    <name>2</name>
</geneLocation>
<dbReference type="EMBL" id="CP000391">
    <property type="protein sequence ID" value="ABG65502.1"/>
    <property type="molecule type" value="Genomic_DNA"/>
</dbReference>
<dbReference type="Gene3D" id="3.90.226.10">
    <property type="entry name" value="2-enoyl-CoA Hydratase, Chain A, domain 1"/>
    <property type="match status" value="1"/>
</dbReference>
<organism evidence="3">
    <name type="scientific">Chelativorans sp. (strain BNC1)</name>
    <dbReference type="NCBI Taxonomy" id="266779"/>
    <lineage>
        <taxon>Bacteria</taxon>
        <taxon>Pseudomonadati</taxon>
        <taxon>Pseudomonadota</taxon>
        <taxon>Alphaproteobacteria</taxon>
        <taxon>Hyphomicrobiales</taxon>
        <taxon>Phyllobacteriaceae</taxon>
        <taxon>Chelativorans</taxon>
    </lineage>
</organism>